<dbReference type="Pfam" id="PF14223">
    <property type="entry name" value="Retrotran_gag_2"/>
    <property type="match status" value="1"/>
</dbReference>
<gene>
    <name evidence="3" type="ORF">V8G54_030612</name>
</gene>
<protein>
    <recommendedName>
        <fullName evidence="2">Retrovirus-related Pol polyprotein from transposon TNT 1-94-like beta-barrel domain-containing protein</fullName>
    </recommendedName>
</protein>
<dbReference type="Proteomes" id="UP001374535">
    <property type="component" value="Chromosome 9"/>
</dbReference>
<feature type="compositionally biased region" description="Basic residues" evidence="1">
    <location>
        <begin position="191"/>
        <end position="204"/>
    </location>
</feature>
<feature type="compositionally biased region" description="Basic and acidic residues" evidence="1">
    <location>
        <begin position="205"/>
        <end position="217"/>
    </location>
</feature>
<evidence type="ECO:0000256" key="1">
    <source>
        <dbReference type="SAM" id="MobiDB-lite"/>
    </source>
</evidence>
<evidence type="ECO:0000313" key="4">
    <source>
        <dbReference type="Proteomes" id="UP001374535"/>
    </source>
</evidence>
<organism evidence="3 4">
    <name type="scientific">Vigna mungo</name>
    <name type="common">Black gram</name>
    <name type="synonym">Phaseolus mungo</name>
    <dbReference type="NCBI Taxonomy" id="3915"/>
    <lineage>
        <taxon>Eukaryota</taxon>
        <taxon>Viridiplantae</taxon>
        <taxon>Streptophyta</taxon>
        <taxon>Embryophyta</taxon>
        <taxon>Tracheophyta</taxon>
        <taxon>Spermatophyta</taxon>
        <taxon>Magnoliopsida</taxon>
        <taxon>eudicotyledons</taxon>
        <taxon>Gunneridae</taxon>
        <taxon>Pentapetalae</taxon>
        <taxon>rosids</taxon>
        <taxon>fabids</taxon>
        <taxon>Fabales</taxon>
        <taxon>Fabaceae</taxon>
        <taxon>Papilionoideae</taxon>
        <taxon>50 kb inversion clade</taxon>
        <taxon>NPAAA clade</taxon>
        <taxon>indigoferoid/millettioid clade</taxon>
        <taxon>Phaseoleae</taxon>
        <taxon>Vigna</taxon>
    </lineage>
</organism>
<evidence type="ECO:0000313" key="3">
    <source>
        <dbReference type="EMBL" id="WVY98461.1"/>
    </source>
</evidence>
<dbReference type="PANTHER" id="PTHR47592">
    <property type="entry name" value="PBF68 PROTEIN"/>
    <property type="match status" value="1"/>
</dbReference>
<evidence type="ECO:0000259" key="2">
    <source>
        <dbReference type="Pfam" id="PF22936"/>
    </source>
</evidence>
<proteinExistence type="predicted"/>
<feature type="region of interest" description="Disordered" evidence="1">
    <location>
        <begin position="166"/>
        <end position="217"/>
    </location>
</feature>
<name>A0AAQ3MWQ2_VIGMU</name>
<accession>A0AAQ3MWQ2</accession>
<dbReference type="EMBL" id="CP144692">
    <property type="protein sequence ID" value="WVY98461.1"/>
    <property type="molecule type" value="Genomic_DNA"/>
</dbReference>
<dbReference type="AlphaFoldDB" id="A0AAQ3MWQ2"/>
<reference evidence="3 4" key="1">
    <citation type="journal article" date="2023" name="Life. Sci Alliance">
        <title>Evolutionary insights into 3D genome organization and epigenetic landscape of Vigna mungo.</title>
        <authorList>
            <person name="Junaid A."/>
            <person name="Singh B."/>
            <person name="Bhatia S."/>
        </authorList>
    </citation>
    <scope>NUCLEOTIDE SEQUENCE [LARGE SCALE GENOMIC DNA]</scope>
    <source>
        <strain evidence="3">Urdbean</strain>
    </source>
</reference>
<feature type="domain" description="Retrovirus-related Pol polyprotein from transposon TNT 1-94-like beta-barrel" evidence="2">
    <location>
        <begin position="236"/>
        <end position="316"/>
    </location>
</feature>
<sequence length="372" mass="42896">MEGDMFKLTANNYSYWKSMMEDHLYCKDLYEPITNPEIPEGKTEKDWEILNRKTVAMIRKYIDKSLFEHVSTYTDAYELWTKLESMIQKKTPRNKAHLVRRLVKFEYSDDQNMIEHLNTFKGIVNQLMKADMKIDDELQALLLLSSLPESWDTLVVTDSLLNEESRRKERGSSSYSEANVVENRGRSEHRSKGKREKSRGRFKSCSKDPKKKLEEKTTTAVVSDDANVFLISDCTWIVDTGASFHVTPHEGFFSSYQKGDFGTVKMRNHVTSKIVGIGEVTLTTKNGTRLVLKEVRHVPEMRLNLISVGKLDDAGMNNQFSDGKWKLCRGNMIVARGKKEGSLYCMQGKTQKKRRMLLKKKVRSCGTKDWAT</sequence>
<dbReference type="Pfam" id="PF22936">
    <property type="entry name" value="Pol_BBD"/>
    <property type="match status" value="1"/>
</dbReference>
<dbReference type="PANTHER" id="PTHR47592:SF27">
    <property type="entry name" value="OS08G0421700 PROTEIN"/>
    <property type="match status" value="1"/>
</dbReference>
<dbReference type="InterPro" id="IPR054722">
    <property type="entry name" value="PolX-like_BBD"/>
</dbReference>
<keyword evidence="4" id="KW-1185">Reference proteome</keyword>